<sequence>MADEQDKWLDRETAEFLLRGEPLEGADPAVRDRAERLVAALGALAPPVPSGEELPGEAAALAAFRKVRAEQADASAGVSAAVG</sequence>
<dbReference type="EMBL" id="JAAGMQ010000969">
    <property type="protein sequence ID" value="NEC37955.1"/>
    <property type="molecule type" value="Genomic_DNA"/>
</dbReference>
<dbReference type="AlphaFoldDB" id="A0A6G3TNB2"/>
<feature type="non-terminal residue" evidence="1">
    <location>
        <position position="83"/>
    </location>
</feature>
<protein>
    <recommendedName>
        <fullName evidence="3">Extensin</fullName>
    </recommendedName>
</protein>
<evidence type="ECO:0000313" key="1">
    <source>
        <dbReference type="EMBL" id="NEC37955.1"/>
    </source>
</evidence>
<organism evidence="1 2">
    <name type="scientific">Streptomyces rubrogriseus</name>
    <dbReference type="NCBI Taxonomy" id="194673"/>
    <lineage>
        <taxon>Bacteria</taxon>
        <taxon>Bacillati</taxon>
        <taxon>Actinomycetota</taxon>
        <taxon>Actinomycetes</taxon>
        <taxon>Kitasatosporales</taxon>
        <taxon>Streptomycetaceae</taxon>
        <taxon>Streptomyces</taxon>
        <taxon>Streptomyces violaceoruber group</taxon>
    </lineage>
</organism>
<accession>A0A6G3TNB2</accession>
<dbReference type="Proteomes" id="UP000475666">
    <property type="component" value="Unassembled WGS sequence"/>
</dbReference>
<gene>
    <name evidence="1" type="ORF">G3I66_32980</name>
</gene>
<evidence type="ECO:0008006" key="3">
    <source>
        <dbReference type="Google" id="ProtNLM"/>
    </source>
</evidence>
<evidence type="ECO:0000313" key="2">
    <source>
        <dbReference type="Proteomes" id="UP000475666"/>
    </source>
</evidence>
<reference evidence="1 2" key="1">
    <citation type="submission" date="2020-01" db="EMBL/GenBank/DDBJ databases">
        <title>Insect and environment-associated Actinomycetes.</title>
        <authorList>
            <person name="Currrie C."/>
            <person name="Chevrette M."/>
            <person name="Carlson C."/>
            <person name="Stubbendieck R."/>
            <person name="Wendt-Pienkowski E."/>
        </authorList>
    </citation>
    <scope>NUCLEOTIDE SEQUENCE [LARGE SCALE GENOMIC DNA]</scope>
    <source>
        <strain evidence="1 2">SID7739</strain>
    </source>
</reference>
<proteinExistence type="predicted"/>
<name>A0A6G3TNB2_9ACTN</name>
<comment type="caution">
    <text evidence="1">The sequence shown here is derived from an EMBL/GenBank/DDBJ whole genome shotgun (WGS) entry which is preliminary data.</text>
</comment>